<sequence length="64" mass="7576">MTEQKTSEAQKRATQAYREKNREKVRKQSSKSATKSYINNYCDLDDLNEIKQWIAAREKELHGE</sequence>
<gene>
    <name evidence="2" type="ORF">CD32_00645</name>
</gene>
<accession>A0A0A3J0C9</accession>
<organism evidence="2 3">
    <name type="scientific">Lysinibacillus odysseyi 34hs-1 = NBRC 100172</name>
    <dbReference type="NCBI Taxonomy" id="1220589"/>
    <lineage>
        <taxon>Bacteria</taxon>
        <taxon>Bacillati</taxon>
        <taxon>Bacillota</taxon>
        <taxon>Bacilli</taxon>
        <taxon>Bacillales</taxon>
        <taxon>Bacillaceae</taxon>
        <taxon>Lysinibacillus</taxon>
    </lineage>
</organism>
<reference evidence="2 3" key="1">
    <citation type="submission" date="2014-02" db="EMBL/GenBank/DDBJ databases">
        <title>Draft genome sequence of Lysinibacillus odysseyi NBRC 100172.</title>
        <authorList>
            <person name="Zhang F."/>
            <person name="Wang G."/>
            <person name="Zhang L."/>
        </authorList>
    </citation>
    <scope>NUCLEOTIDE SEQUENCE [LARGE SCALE GENOMIC DNA]</scope>
    <source>
        <strain evidence="2 3">NBRC 100172</strain>
    </source>
</reference>
<evidence type="ECO:0000313" key="2">
    <source>
        <dbReference type="EMBL" id="KGR89160.1"/>
    </source>
</evidence>
<protein>
    <submittedName>
        <fullName evidence="2">Uncharacterized protein</fullName>
    </submittedName>
</protein>
<dbReference type="EMBL" id="JPVP01000031">
    <property type="protein sequence ID" value="KGR89160.1"/>
    <property type="molecule type" value="Genomic_DNA"/>
</dbReference>
<name>A0A0A3J0C9_9BACI</name>
<evidence type="ECO:0000256" key="1">
    <source>
        <dbReference type="SAM" id="MobiDB-lite"/>
    </source>
</evidence>
<comment type="caution">
    <text evidence="2">The sequence shown here is derived from an EMBL/GenBank/DDBJ whole genome shotgun (WGS) entry which is preliminary data.</text>
</comment>
<dbReference type="Proteomes" id="UP000030437">
    <property type="component" value="Unassembled WGS sequence"/>
</dbReference>
<dbReference type="RefSeq" id="WP_036150208.1">
    <property type="nucleotide sequence ID" value="NZ_AVCX01000034.1"/>
</dbReference>
<keyword evidence="3" id="KW-1185">Reference proteome</keyword>
<evidence type="ECO:0000313" key="3">
    <source>
        <dbReference type="Proteomes" id="UP000030437"/>
    </source>
</evidence>
<feature type="compositionally biased region" description="Basic and acidic residues" evidence="1">
    <location>
        <begin position="1"/>
        <end position="22"/>
    </location>
</feature>
<feature type="region of interest" description="Disordered" evidence="1">
    <location>
        <begin position="1"/>
        <end position="33"/>
    </location>
</feature>
<dbReference type="eggNOG" id="ENOG5030C97">
    <property type="taxonomic scope" value="Bacteria"/>
</dbReference>
<proteinExistence type="predicted"/>
<dbReference type="OrthoDB" id="2739870at2"/>
<dbReference type="AlphaFoldDB" id="A0A0A3J0C9"/>